<dbReference type="Pfam" id="PF01717">
    <property type="entry name" value="Meth_synt_2"/>
    <property type="match status" value="1"/>
</dbReference>
<evidence type="ECO:0000313" key="2">
    <source>
        <dbReference type="EMBL" id="MDA0642437.1"/>
    </source>
</evidence>
<dbReference type="Gene3D" id="3.20.20.210">
    <property type="match status" value="1"/>
</dbReference>
<name>A0ABT4SYU6_9ACTN</name>
<evidence type="ECO:0000259" key="1">
    <source>
        <dbReference type="Pfam" id="PF01717"/>
    </source>
</evidence>
<dbReference type="PANTHER" id="PTHR43844">
    <property type="entry name" value="METHIONINE SYNTHASE"/>
    <property type="match status" value="1"/>
</dbReference>
<gene>
    <name evidence="2" type="ORF">OUY24_17515</name>
</gene>
<dbReference type="EMBL" id="JAPNUD010000042">
    <property type="protein sequence ID" value="MDA0642437.1"/>
    <property type="molecule type" value="Genomic_DNA"/>
</dbReference>
<dbReference type="RefSeq" id="WP_271276971.1">
    <property type="nucleotide sequence ID" value="NZ_BAABFD010000007.1"/>
</dbReference>
<dbReference type="Proteomes" id="UP001212498">
    <property type="component" value="Unassembled WGS sequence"/>
</dbReference>
<dbReference type="PANTHER" id="PTHR43844:SF1">
    <property type="entry name" value="METHIONINE SYNTHASE"/>
    <property type="match status" value="1"/>
</dbReference>
<proteinExistence type="predicted"/>
<keyword evidence="3" id="KW-1185">Reference proteome</keyword>
<dbReference type="CDD" id="cd03311">
    <property type="entry name" value="CIMS_C_terminal_like"/>
    <property type="match status" value="1"/>
</dbReference>
<organism evidence="2 3">
    <name type="scientific">Nonomuraea ferruginea</name>
    <dbReference type="NCBI Taxonomy" id="46174"/>
    <lineage>
        <taxon>Bacteria</taxon>
        <taxon>Bacillati</taxon>
        <taxon>Actinomycetota</taxon>
        <taxon>Actinomycetes</taxon>
        <taxon>Streptosporangiales</taxon>
        <taxon>Streptosporangiaceae</taxon>
        <taxon>Nonomuraea</taxon>
    </lineage>
</organism>
<dbReference type="SUPFAM" id="SSF51726">
    <property type="entry name" value="UROD/MetE-like"/>
    <property type="match status" value="1"/>
</dbReference>
<accession>A0ABT4SYU6</accession>
<sequence>MPTTHHAEHVGSLLRPPELLRAREAHRRGELSEETLAKLTEDAALAAIDLQREAGIEVFTDGEMRRATWMAGLLESLGGVVPAEVTNSAWFRGDGQPVPPDETSFDMVAANARLTQKKHLTAAEADFLMRHAPGPFKITMMSSSMGNLLWRPEISADAYPDPGAMMRDLVALRIEEIRKLIRLGVRWIQLDSLGYNFVIDPGFRMRMFGAAAPPPEVLLDATIAVDAELVRATKAINPDVTVGMHICRGNNRSAWMSSGGYEPVAERLFGEVPVDRFLLEYDTERAGGFEPLRFVPRGTTVVLGLVSSKVPVLESPDELRRRIDEAAAFVPPEDLAISPQCGFASTSRGNLLTVDDQRRKLELVARTARLVWG</sequence>
<dbReference type="InterPro" id="IPR038071">
    <property type="entry name" value="UROD/MetE-like_sf"/>
</dbReference>
<evidence type="ECO:0000313" key="3">
    <source>
        <dbReference type="Proteomes" id="UP001212498"/>
    </source>
</evidence>
<comment type="caution">
    <text evidence="2">The sequence shown here is derived from an EMBL/GenBank/DDBJ whole genome shotgun (WGS) entry which is preliminary data.</text>
</comment>
<protein>
    <submittedName>
        <fullName evidence="2">Cobalamin-independent methionine synthase II family protein</fullName>
    </submittedName>
</protein>
<feature type="domain" description="Cobalamin-independent methionine synthase MetE C-terminal/archaeal" evidence="1">
    <location>
        <begin position="10"/>
        <end position="346"/>
    </location>
</feature>
<reference evidence="2 3" key="1">
    <citation type="submission" date="2022-11" db="EMBL/GenBank/DDBJ databases">
        <title>Nonomuraea corallina sp. nov., a new species of the genus Nonomuraea isolated from sea side sediment in Thai sea.</title>
        <authorList>
            <person name="Ngamcharungchit C."/>
            <person name="Matsumoto A."/>
            <person name="Suriyachadkun C."/>
            <person name="Panbangred W."/>
            <person name="Inahashi Y."/>
            <person name="Intra B."/>
        </authorList>
    </citation>
    <scope>NUCLEOTIDE SEQUENCE [LARGE SCALE GENOMIC DNA]</scope>
    <source>
        <strain evidence="2 3">DSM 43553</strain>
    </source>
</reference>
<dbReference type="InterPro" id="IPR002629">
    <property type="entry name" value="Met_Synth_C/arc"/>
</dbReference>